<organism evidence="5 6">
    <name type="scientific">Hoeflea marina</name>
    <dbReference type="NCBI Taxonomy" id="274592"/>
    <lineage>
        <taxon>Bacteria</taxon>
        <taxon>Pseudomonadati</taxon>
        <taxon>Pseudomonadota</taxon>
        <taxon>Alphaproteobacteria</taxon>
        <taxon>Hyphomicrobiales</taxon>
        <taxon>Rhizobiaceae</taxon>
        <taxon>Hoeflea</taxon>
    </lineage>
</organism>
<dbReference type="InterPro" id="IPR002933">
    <property type="entry name" value="Peptidase_M20"/>
</dbReference>
<evidence type="ECO:0000256" key="3">
    <source>
        <dbReference type="ARBA" id="ARBA00022801"/>
    </source>
</evidence>
<evidence type="ECO:0000256" key="2">
    <source>
        <dbReference type="ARBA" id="ARBA00022723"/>
    </source>
</evidence>
<dbReference type="Pfam" id="PF07687">
    <property type="entry name" value="M20_dimer"/>
    <property type="match status" value="1"/>
</dbReference>
<comment type="caution">
    <text evidence="5">The sequence shown here is derived from an EMBL/GenBank/DDBJ whole genome shotgun (WGS) entry which is preliminary data.</text>
</comment>
<gene>
    <name evidence="5" type="ORF">DFR52_1099</name>
</gene>
<dbReference type="Pfam" id="PF01546">
    <property type="entry name" value="Peptidase_M20"/>
    <property type="match status" value="1"/>
</dbReference>
<proteinExistence type="predicted"/>
<dbReference type="GO" id="GO:0006508">
    <property type="term" value="P:proteolysis"/>
    <property type="evidence" value="ECO:0007669"/>
    <property type="project" value="UniProtKB-KW"/>
</dbReference>
<protein>
    <submittedName>
        <fullName evidence="5">Amidohydrolase</fullName>
    </submittedName>
</protein>
<keyword evidence="6" id="KW-1185">Reference proteome</keyword>
<dbReference type="InterPro" id="IPR051458">
    <property type="entry name" value="Cyt/Met_Dipeptidase"/>
</dbReference>
<dbReference type="OrthoDB" id="9761532at2"/>
<evidence type="ECO:0000259" key="4">
    <source>
        <dbReference type="Pfam" id="PF07687"/>
    </source>
</evidence>
<dbReference type="NCBIfam" id="NF006579">
    <property type="entry name" value="PRK09104.1"/>
    <property type="match status" value="1"/>
</dbReference>
<dbReference type="AlphaFoldDB" id="A0A317PE87"/>
<dbReference type="GO" id="GO:0008233">
    <property type="term" value="F:peptidase activity"/>
    <property type="evidence" value="ECO:0007669"/>
    <property type="project" value="UniProtKB-KW"/>
</dbReference>
<evidence type="ECO:0000313" key="6">
    <source>
        <dbReference type="Proteomes" id="UP000246352"/>
    </source>
</evidence>
<evidence type="ECO:0000256" key="1">
    <source>
        <dbReference type="ARBA" id="ARBA00022670"/>
    </source>
</evidence>
<keyword evidence="3 5" id="KW-0378">Hydrolase</keyword>
<reference evidence="5 6" key="1">
    <citation type="submission" date="2018-05" db="EMBL/GenBank/DDBJ databases">
        <title>Genomic Encyclopedia of Type Strains, Phase IV (KMG-IV): sequencing the most valuable type-strain genomes for metagenomic binning, comparative biology and taxonomic classification.</title>
        <authorList>
            <person name="Goeker M."/>
        </authorList>
    </citation>
    <scope>NUCLEOTIDE SEQUENCE [LARGE SCALE GENOMIC DNA]</scope>
    <source>
        <strain evidence="5 6">DSM 16791</strain>
    </source>
</reference>
<keyword evidence="2" id="KW-0479">Metal-binding</keyword>
<dbReference type="Gene3D" id="3.30.70.360">
    <property type="match status" value="1"/>
</dbReference>
<dbReference type="Proteomes" id="UP000246352">
    <property type="component" value="Unassembled WGS sequence"/>
</dbReference>
<evidence type="ECO:0000313" key="5">
    <source>
        <dbReference type="EMBL" id="PWV95614.1"/>
    </source>
</evidence>
<dbReference type="GO" id="GO:0046872">
    <property type="term" value="F:metal ion binding"/>
    <property type="evidence" value="ECO:0007669"/>
    <property type="project" value="UniProtKB-KW"/>
</dbReference>
<dbReference type="SUPFAM" id="SSF53187">
    <property type="entry name" value="Zn-dependent exopeptidases"/>
    <property type="match status" value="1"/>
</dbReference>
<dbReference type="EMBL" id="QGTR01000009">
    <property type="protein sequence ID" value="PWV95614.1"/>
    <property type="molecule type" value="Genomic_DNA"/>
</dbReference>
<feature type="domain" description="Peptidase M20 dimerisation" evidence="4">
    <location>
        <begin position="203"/>
        <end position="360"/>
    </location>
</feature>
<dbReference type="PANTHER" id="PTHR43270:SF12">
    <property type="entry name" value="SUCCINYL-DIAMINOPIMELATE DESUCCINYLASE"/>
    <property type="match status" value="1"/>
</dbReference>
<name>A0A317PE87_9HYPH</name>
<dbReference type="PANTHER" id="PTHR43270">
    <property type="entry name" value="BETA-ALA-HIS DIPEPTIDASE"/>
    <property type="match status" value="1"/>
</dbReference>
<keyword evidence="1" id="KW-0645">Protease</keyword>
<dbReference type="Gene3D" id="3.40.630.10">
    <property type="entry name" value="Zn peptidases"/>
    <property type="match status" value="1"/>
</dbReference>
<dbReference type="InterPro" id="IPR011650">
    <property type="entry name" value="Peptidase_M20_dimer"/>
</dbReference>
<accession>A0A317PE87</accession>
<sequence length="461" mass="49787">MEDKASIDDVLQQVEDGLGGSIDRLIALLQIPSVSSEPAGSAAIAACADWLAHQLRDIGLQADVVATECHPIVMARSERKPDRPTVLFYGHYDVQPPEPLADWDTPPFEPALKQEDGLTRIYARGASDSKGQLWTVIEALRTWKEARGGWPVNVTVMLEGEEEFGSSSLPAFIESHRQTLACDVAFNSDSEMWSPTRPAITTSLKGLVHEKVTIVTPHGDLHSGHFGNVAANPLRILTKILGAIHDDDGVVSIDGFYHGVESVSPELRAQWETLDVTEALAGVSIEGGPDEGGLGPIELMWGRPGIDINGIWGGNTGPTERSVLPGTASARLTFRLVGRQQPERLRLLFRAFVEDQLPAGCRAEFEGEYGTAPVSMKETGPYIGAARRALDAEWSEPALIKGTGGTVPVVGWLSAALGIDCVSFGFILAGDAIHAPNERFDTERLRKGIRSWVRLLSELAP</sequence>
<dbReference type="RefSeq" id="WP_110034440.1">
    <property type="nucleotide sequence ID" value="NZ_QGTR01000009.1"/>
</dbReference>